<dbReference type="GO" id="GO:0106310">
    <property type="term" value="F:protein serine kinase activity"/>
    <property type="evidence" value="ECO:0007669"/>
    <property type="project" value="RHEA"/>
</dbReference>
<dbReference type="GO" id="GO:0005524">
    <property type="term" value="F:ATP binding"/>
    <property type="evidence" value="ECO:0007669"/>
    <property type="project" value="UniProtKB-UniRule"/>
</dbReference>
<feature type="site" description="ATP" evidence="11">
    <location>
        <position position="39"/>
    </location>
</feature>
<evidence type="ECO:0000256" key="8">
    <source>
        <dbReference type="ARBA" id="ARBA00022840"/>
    </source>
</evidence>
<keyword evidence="5 11" id="KW-0479">Metal-binding</keyword>
<evidence type="ECO:0000256" key="3">
    <source>
        <dbReference type="ARBA" id="ARBA00022553"/>
    </source>
</evidence>
<dbReference type="Pfam" id="PF01636">
    <property type="entry name" value="APH"/>
    <property type="match status" value="1"/>
</dbReference>
<dbReference type="GO" id="GO:0004674">
    <property type="term" value="F:protein serine/threonine kinase activity"/>
    <property type="evidence" value="ECO:0007669"/>
    <property type="project" value="UniProtKB-UniRule"/>
</dbReference>
<keyword evidence="4 11" id="KW-0808">Transferase</keyword>
<dbReference type="EMBL" id="SACS01000007">
    <property type="protein sequence ID" value="RVU40004.1"/>
    <property type="molecule type" value="Genomic_DNA"/>
</dbReference>
<keyword evidence="9 11" id="KW-0460">Magnesium</keyword>
<comment type="catalytic activity">
    <reaction evidence="11">
        <text>L-seryl-[protein] + ATP = O-phospho-L-seryl-[protein] + ADP + H(+)</text>
        <dbReference type="Rhea" id="RHEA:17989"/>
        <dbReference type="Rhea" id="RHEA-COMP:9863"/>
        <dbReference type="Rhea" id="RHEA-COMP:11604"/>
        <dbReference type="ChEBI" id="CHEBI:15378"/>
        <dbReference type="ChEBI" id="CHEBI:29999"/>
        <dbReference type="ChEBI" id="CHEBI:30616"/>
        <dbReference type="ChEBI" id="CHEBI:83421"/>
        <dbReference type="ChEBI" id="CHEBI:456216"/>
        <dbReference type="EC" id="2.7.11.1"/>
    </reaction>
</comment>
<comment type="cofactor">
    <cofactor evidence="11">
        <name>Mg(2+)</name>
        <dbReference type="ChEBI" id="CHEBI:18420"/>
    </cofactor>
</comment>
<dbReference type="AlphaFoldDB" id="A0A437QZQ2"/>
<dbReference type="PANTHER" id="PTHR39573:SF1">
    <property type="entry name" value="STRESS RESPONSE KINASE A"/>
    <property type="match status" value="1"/>
</dbReference>
<feature type="binding site" evidence="11">
    <location>
        <position position="208"/>
    </location>
    <ligand>
        <name>Mg(2+)</name>
        <dbReference type="ChEBI" id="CHEBI:18420"/>
    </ligand>
</feature>
<evidence type="ECO:0000256" key="2">
    <source>
        <dbReference type="ARBA" id="ARBA00022527"/>
    </source>
</evidence>
<keyword evidence="6 11" id="KW-0547">Nucleotide-binding</keyword>
<reference evidence="13 14" key="1">
    <citation type="submission" date="2019-01" db="EMBL/GenBank/DDBJ databases">
        <authorList>
            <person name="Chen W.-M."/>
        </authorList>
    </citation>
    <scope>NUCLEOTIDE SEQUENCE [LARGE SCALE GENOMIC DNA]</scope>
    <source>
        <strain evidence="13 14">KYPC3</strain>
    </source>
</reference>
<keyword evidence="3 11" id="KW-0597">Phosphoprotein</keyword>
<gene>
    <name evidence="11" type="primary">srkA</name>
    <name evidence="13" type="ORF">EOE67_08855</name>
</gene>
<evidence type="ECO:0000313" key="14">
    <source>
        <dbReference type="Proteomes" id="UP000283077"/>
    </source>
</evidence>
<sequence>MRSTMAAAFDFSELSPDLILDACQHYGFYAESGLLALNSYENRVYQFKADDGERYVVKFYRPQRWSAAQIQEEHQFAFELQAAEIPVVAPLKVAGESLLPYLGYQFAIFPSRGGRALEADDDEQLCQLGRFLGQLHQLGSARPFTARPTLSVQEFIIDSQQFLVSSGLLSQHIEQQLNTVLEQLTQLCLQQFRPKQLIRTHGDCHLGNLFFNQQPFFVDLDDCRQAPAMQDVWMLLGGDATEQRYKLELLLEEYQQFCDFDFSQLQLIESLRSMRMVHYMAWLARRWSDPAFPLHFPWFNTDAYWQQQLVVLQDQCLRMQQPPLRLHPYDY</sequence>
<dbReference type="GO" id="GO:0000287">
    <property type="term" value="F:magnesium ion binding"/>
    <property type="evidence" value="ECO:0007669"/>
    <property type="project" value="UniProtKB-UniRule"/>
</dbReference>
<organism evidence="13 14">
    <name type="scientific">Rheinheimera riviphila</name>
    <dbReference type="NCBI Taxonomy" id="1834037"/>
    <lineage>
        <taxon>Bacteria</taxon>
        <taxon>Pseudomonadati</taxon>
        <taxon>Pseudomonadota</taxon>
        <taxon>Gammaproteobacteria</taxon>
        <taxon>Chromatiales</taxon>
        <taxon>Chromatiaceae</taxon>
        <taxon>Rheinheimera</taxon>
    </lineage>
</organism>
<dbReference type="Gene3D" id="3.30.200.70">
    <property type="match status" value="1"/>
</dbReference>
<keyword evidence="8 11" id="KW-0067">ATP-binding</keyword>
<comment type="subunit">
    <text evidence="11">Monomer.</text>
</comment>
<comment type="subcellular location">
    <subcellularLocation>
        <location evidence="11">Cytoplasm</location>
    </subcellularLocation>
</comment>
<proteinExistence type="inferred from homology"/>
<dbReference type="Gene3D" id="1.10.510.10">
    <property type="entry name" value="Transferase(Phosphotransferase) domain 1"/>
    <property type="match status" value="1"/>
</dbReference>
<comment type="catalytic activity">
    <reaction evidence="11">
        <text>L-threonyl-[protein] + ATP = O-phospho-L-threonyl-[protein] + ADP + H(+)</text>
        <dbReference type="Rhea" id="RHEA:46608"/>
        <dbReference type="Rhea" id="RHEA-COMP:11060"/>
        <dbReference type="Rhea" id="RHEA-COMP:11605"/>
        <dbReference type="ChEBI" id="CHEBI:15378"/>
        <dbReference type="ChEBI" id="CHEBI:30013"/>
        <dbReference type="ChEBI" id="CHEBI:30616"/>
        <dbReference type="ChEBI" id="CHEBI:61977"/>
        <dbReference type="ChEBI" id="CHEBI:456216"/>
        <dbReference type="EC" id="2.7.11.1"/>
    </reaction>
</comment>
<dbReference type="InterPro" id="IPR032882">
    <property type="entry name" value="SrkA/RdoA"/>
</dbReference>
<evidence type="ECO:0000256" key="1">
    <source>
        <dbReference type="ARBA" id="ARBA00022490"/>
    </source>
</evidence>
<evidence type="ECO:0000259" key="12">
    <source>
        <dbReference type="Pfam" id="PF01636"/>
    </source>
</evidence>
<name>A0A437QZQ2_9GAMM</name>
<evidence type="ECO:0000256" key="7">
    <source>
        <dbReference type="ARBA" id="ARBA00022777"/>
    </source>
</evidence>
<evidence type="ECO:0000256" key="11">
    <source>
        <dbReference type="HAMAP-Rule" id="MF_01497"/>
    </source>
</evidence>
<keyword evidence="2 11" id="KW-0723">Serine/threonine-protein kinase</keyword>
<dbReference type="SUPFAM" id="SSF56112">
    <property type="entry name" value="Protein kinase-like (PK-like)"/>
    <property type="match status" value="1"/>
</dbReference>
<feature type="active site" description="Proton acceptor" evidence="11">
    <location>
        <position position="203"/>
    </location>
</feature>
<comment type="caution">
    <text evidence="13">The sequence shown here is derived from an EMBL/GenBank/DDBJ whole genome shotgun (WGS) entry which is preliminary data.</text>
</comment>
<dbReference type="GO" id="GO:0005737">
    <property type="term" value="C:cytoplasm"/>
    <property type="evidence" value="ECO:0007669"/>
    <property type="project" value="UniProtKB-SubCell"/>
</dbReference>
<keyword evidence="14" id="KW-1185">Reference proteome</keyword>
<dbReference type="Proteomes" id="UP000283077">
    <property type="component" value="Unassembled WGS sequence"/>
</dbReference>
<evidence type="ECO:0000256" key="9">
    <source>
        <dbReference type="ARBA" id="ARBA00022842"/>
    </source>
</evidence>
<comment type="function">
    <text evidence="11">A protein kinase that phosphorylates Ser and Thr residues. Probably acts to suppress the effects of stress linked to accumulation of reactive oxygen species. Probably involved in the extracytoplasmic stress response.</text>
</comment>
<keyword evidence="1 11" id="KW-0963">Cytoplasm</keyword>
<dbReference type="HAMAP" id="MF_01497">
    <property type="entry name" value="SrkA_kinase"/>
    <property type="match status" value="1"/>
</dbReference>
<keyword evidence="10 11" id="KW-0346">Stress response</keyword>
<dbReference type="NCBIfam" id="NF008738">
    <property type="entry name" value="PRK11768.1"/>
    <property type="match status" value="1"/>
</dbReference>
<accession>A0A437QZQ2</accession>
<protein>
    <recommendedName>
        <fullName evidence="11">Stress response kinase A</fullName>
        <ecNumber evidence="11">2.7.11.1</ecNumber>
    </recommendedName>
    <alternativeName>
        <fullName evidence="11">Serine/threonine-protein kinase SrkA</fullName>
    </alternativeName>
</protein>
<dbReference type="Gene3D" id="1.20.1270.170">
    <property type="match status" value="1"/>
</dbReference>
<dbReference type="EC" id="2.7.11.1" evidence="11"/>
<feature type="active site" evidence="11">
    <location>
        <position position="219"/>
    </location>
</feature>
<evidence type="ECO:0000313" key="13">
    <source>
        <dbReference type="EMBL" id="RVU40004.1"/>
    </source>
</evidence>
<dbReference type="InterPro" id="IPR011009">
    <property type="entry name" value="Kinase-like_dom_sf"/>
</dbReference>
<dbReference type="OrthoDB" id="5392197at2"/>
<evidence type="ECO:0000256" key="4">
    <source>
        <dbReference type="ARBA" id="ARBA00022679"/>
    </source>
</evidence>
<evidence type="ECO:0000256" key="5">
    <source>
        <dbReference type="ARBA" id="ARBA00022723"/>
    </source>
</evidence>
<comment type="similarity">
    <text evidence="11">Belongs to the SrkA/RdoA protein kinase family.</text>
</comment>
<dbReference type="PANTHER" id="PTHR39573">
    <property type="entry name" value="STRESS RESPONSE KINASE A"/>
    <property type="match status" value="1"/>
</dbReference>
<feature type="domain" description="Aminoglycoside phosphotransferase" evidence="12">
    <location>
        <begin position="39"/>
        <end position="239"/>
    </location>
</feature>
<feature type="binding site" evidence="11">
    <location>
        <position position="219"/>
    </location>
    <ligand>
        <name>Mg(2+)</name>
        <dbReference type="ChEBI" id="CHEBI:18420"/>
    </ligand>
</feature>
<evidence type="ECO:0000256" key="6">
    <source>
        <dbReference type="ARBA" id="ARBA00022741"/>
    </source>
</evidence>
<evidence type="ECO:0000256" key="10">
    <source>
        <dbReference type="ARBA" id="ARBA00023016"/>
    </source>
</evidence>
<dbReference type="InterPro" id="IPR002575">
    <property type="entry name" value="Aminoglycoside_PTrfase"/>
</dbReference>
<keyword evidence="7 11" id="KW-0418">Kinase</keyword>